<proteinExistence type="predicted"/>
<sequence length="203" mass="22517">MHTTNSASSRALAVLRRNSTGDDVRFLQEQLNTVKFFRPDSKLPLLANDGIFGPITESAVKSFQTTERILVDGIVGIQTWSALFRIVVPITKYAFNVHPFRVNFAPGTSSAVLGNAVIRGDRDVYILWARTGQRMQLQMSSPENNAVYDLSDPVGGVLQQEARQGDIILPMSHDFQTGYYYISVGGTRGNASYQLRVEISRTT</sequence>
<dbReference type="EMBL" id="CP053586">
    <property type="protein sequence ID" value="WNZ21623.1"/>
    <property type="molecule type" value="Genomic_DNA"/>
</dbReference>
<evidence type="ECO:0000313" key="2">
    <source>
        <dbReference type="EMBL" id="WNZ21623.1"/>
    </source>
</evidence>
<protein>
    <submittedName>
        <fullName evidence="2">Peptidoglycan-binding protein</fullName>
    </submittedName>
</protein>
<feature type="domain" description="Peptidoglycan binding-like" evidence="1">
    <location>
        <begin position="20"/>
        <end position="83"/>
    </location>
</feature>
<organism evidence="2">
    <name type="scientific">Leptolyngbya sp. NK1-12</name>
    <dbReference type="NCBI Taxonomy" id="2547451"/>
    <lineage>
        <taxon>Bacteria</taxon>
        <taxon>Bacillati</taxon>
        <taxon>Cyanobacteriota</taxon>
        <taxon>Cyanophyceae</taxon>
        <taxon>Leptolyngbyales</taxon>
        <taxon>Leptolyngbyaceae</taxon>
        <taxon>Leptolyngbya group</taxon>
        <taxon>Leptolyngbya</taxon>
    </lineage>
</organism>
<dbReference type="InterPro" id="IPR036366">
    <property type="entry name" value="PGBDSf"/>
</dbReference>
<dbReference type="SUPFAM" id="SSF89260">
    <property type="entry name" value="Collagen-binding domain"/>
    <property type="match status" value="1"/>
</dbReference>
<dbReference type="Gene3D" id="1.10.101.10">
    <property type="entry name" value="PGBD-like superfamily/PGBD"/>
    <property type="match status" value="1"/>
</dbReference>
<gene>
    <name evidence="2" type="ORF">HJG54_01205</name>
</gene>
<dbReference type="RefSeq" id="WP_316432884.1">
    <property type="nucleotide sequence ID" value="NZ_CP053586.1"/>
</dbReference>
<accession>A0AA96WAM0</accession>
<evidence type="ECO:0000259" key="1">
    <source>
        <dbReference type="Pfam" id="PF01471"/>
    </source>
</evidence>
<reference evidence="2" key="1">
    <citation type="submission" date="2020-05" db="EMBL/GenBank/DDBJ databases">
        <authorList>
            <person name="Zhu T."/>
            <person name="Keshari N."/>
            <person name="Lu X."/>
        </authorList>
    </citation>
    <scope>NUCLEOTIDE SEQUENCE</scope>
    <source>
        <strain evidence="2">NK1-12</strain>
    </source>
</reference>
<name>A0AA96WAM0_9CYAN</name>
<dbReference type="Gene3D" id="2.60.120.380">
    <property type="match status" value="1"/>
</dbReference>
<dbReference type="InterPro" id="IPR002477">
    <property type="entry name" value="Peptidoglycan-bd-like"/>
</dbReference>
<dbReference type="InterPro" id="IPR036365">
    <property type="entry name" value="PGBD-like_sf"/>
</dbReference>
<dbReference type="Pfam" id="PF01471">
    <property type="entry name" value="PG_binding_1"/>
    <property type="match status" value="1"/>
</dbReference>
<dbReference type="SUPFAM" id="SSF47090">
    <property type="entry name" value="PGBD-like"/>
    <property type="match status" value="1"/>
</dbReference>
<dbReference type="AlphaFoldDB" id="A0AA96WAM0"/>